<name>A0A401H855_AERPX</name>
<evidence type="ECO:0000256" key="5">
    <source>
        <dbReference type="SAM" id="Phobius"/>
    </source>
</evidence>
<evidence type="ECO:0000256" key="2">
    <source>
        <dbReference type="ARBA" id="ARBA00022448"/>
    </source>
</evidence>
<dbReference type="InterPro" id="IPR000914">
    <property type="entry name" value="SBP_5_dom"/>
</dbReference>
<dbReference type="Pfam" id="PF00496">
    <property type="entry name" value="SBP_bac_5"/>
    <property type="match status" value="1"/>
</dbReference>
<dbReference type="Gene3D" id="3.40.190.10">
    <property type="entry name" value="Periplasmic binding protein-like II"/>
    <property type="match status" value="1"/>
</dbReference>
<dbReference type="Gene3D" id="3.10.105.10">
    <property type="entry name" value="Dipeptide-binding Protein, Domain 3"/>
    <property type="match status" value="1"/>
</dbReference>
<feature type="region of interest" description="Disordered" evidence="4">
    <location>
        <begin position="825"/>
        <end position="860"/>
    </location>
</feature>
<feature type="domain" description="Solute-binding protein family 5" evidence="6">
    <location>
        <begin position="123"/>
        <end position="254"/>
    </location>
</feature>
<evidence type="ECO:0000256" key="4">
    <source>
        <dbReference type="SAM" id="MobiDB-lite"/>
    </source>
</evidence>
<accession>A0A401H855</accession>
<keyword evidence="3" id="KW-0732">Signal</keyword>
<keyword evidence="5" id="KW-0472">Membrane</keyword>
<dbReference type="Proteomes" id="UP000291213">
    <property type="component" value="Unassembled WGS sequence"/>
</dbReference>
<reference evidence="7 8" key="1">
    <citation type="submission" date="2017-02" db="EMBL/GenBank/DDBJ databases">
        <title>isolation and characterization of a novel temperate virus Aeropyrum globular virus 1 infecting hyperthermophilic archaeon Aeropyrum.</title>
        <authorList>
            <person name="Yumiya M."/>
            <person name="Yoshida T."/>
            <person name="Sako Y."/>
        </authorList>
    </citation>
    <scope>NUCLEOTIDE SEQUENCE [LARGE SCALE GENOMIC DNA]</scope>
    <source>
        <strain evidence="7 8">YK1-12-2013</strain>
    </source>
</reference>
<feature type="transmembrane region" description="Helical" evidence="5">
    <location>
        <begin position="908"/>
        <end position="926"/>
    </location>
</feature>
<protein>
    <submittedName>
        <fullName evidence="7">Oligopeptide ABC transporter, oligopeptide binding protein</fullName>
    </submittedName>
</protein>
<dbReference type="AlphaFoldDB" id="A0A401H855"/>
<feature type="transmembrane region" description="Helical" evidence="5">
    <location>
        <begin position="20"/>
        <end position="41"/>
    </location>
</feature>
<keyword evidence="2" id="KW-0813">Transport</keyword>
<keyword evidence="5" id="KW-0812">Transmembrane</keyword>
<organism evidence="7 8">
    <name type="scientific">Aeropyrum pernix</name>
    <dbReference type="NCBI Taxonomy" id="56636"/>
    <lineage>
        <taxon>Archaea</taxon>
        <taxon>Thermoproteota</taxon>
        <taxon>Thermoprotei</taxon>
        <taxon>Desulfurococcales</taxon>
        <taxon>Desulfurococcaceae</taxon>
        <taxon>Aeropyrum</taxon>
    </lineage>
</organism>
<dbReference type="SUPFAM" id="SSF53850">
    <property type="entry name" value="Periplasmic binding protein-like II"/>
    <property type="match status" value="2"/>
</dbReference>
<dbReference type="PANTHER" id="PTHR30290:SF9">
    <property type="entry name" value="OLIGOPEPTIDE-BINDING PROTEIN APPA"/>
    <property type="match status" value="1"/>
</dbReference>
<sequence length="930" mass="103557">MEKRYNNDHMVGELIMRTGLARILIAAVMIAIFVLPSIPLVTLASAQAGQPVETITFKTVTDMTAGIVEVGSGNADIFLWSQPLKNYLDIPQDVMANIDLIPSSSTFTALAINLASNIYDSTKQGEIVVKVNGPGDYETIQGVQIPGLVYKNALDAFGSNWVDITQVDPNDRNIEFNPFGVKKIRQALQLIVDRSFLVNGIYQGSANPMLTAIRSGHPAYEWVADIPEELGVTSVSDVATAQQLMEEAINELNQIYAEYGYQLVFKDDPLAPGGKWLYFVYPDGTEVPVEVNFLIRVEDERLDSGRQIANWIESYLWIKVNRIERTRTIVTPLVYGINPIQTSDTIGGRLWHLYTEGWVSVTDDPIYWARYDVAFFYAPLRGYGPNHRVQDWWFWFNPEMYELGYKLYFGNYTPEQVDQLREDIRTLTRLGLEEVPRVFLTENLEFFPINKNRVTGLIFGTTTGLWSMWGIRTSRTVDGNLTVIEFSAAGALFLSPWNPVLGFTDIYSEVIRYQVADFGMYAHPVTGIPVPIRESWNVEVNPDGIPVPDDAMVYDPVENKWITVGEAKAQGKDYIPGVGSVVSEGAQASAKVTFDFVLGKWHDGTDMTLADILGVLAFYYEWAFDDSQITGQPDPYYDSEIDGAVTGTLELIYGIKIVDEDTIEVYTPYLDVDPALIASTIDMWVWTPLHMIIALEKAVVEDPGGTNYGWTDREATGEIAVDLLKHPDVIAQMASELVGQPEALKYLNGLNLLSQSDMDARLQTYVNFINEKGHAVVFNGPFMVESYDPNANVMELVFFEDYPLGKGFIPPQLLEITRNNVYGTIETAPPTTTTETTPTETTTTETTTTETETTPSETTPAQTVVITKTVEKTVTQVQTETVTKTQVETQTETVTATTTVTTGVSTTVLAAIIILIILAAAAFFYLRRQG</sequence>
<dbReference type="PANTHER" id="PTHR30290">
    <property type="entry name" value="PERIPLASMIC BINDING COMPONENT OF ABC TRANSPORTER"/>
    <property type="match status" value="1"/>
</dbReference>
<evidence type="ECO:0000313" key="7">
    <source>
        <dbReference type="EMBL" id="GBF08568.1"/>
    </source>
</evidence>
<keyword evidence="5" id="KW-1133">Transmembrane helix</keyword>
<evidence type="ECO:0000256" key="3">
    <source>
        <dbReference type="ARBA" id="ARBA00022729"/>
    </source>
</evidence>
<gene>
    <name evidence="7" type="ORF">apy_02930</name>
</gene>
<dbReference type="EMBL" id="BDMD01000011">
    <property type="protein sequence ID" value="GBF08568.1"/>
    <property type="molecule type" value="Genomic_DNA"/>
</dbReference>
<comment type="caution">
    <text evidence="7">The sequence shown here is derived from an EMBL/GenBank/DDBJ whole genome shotgun (WGS) entry which is preliminary data.</text>
</comment>
<comment type="similarity">
    <text evidence="1">Belongs to the bacterial solute-binding protein 5 family.</text>
</comment>
<evidence type="ECO:0000256" key="1">
    <source>
        <dbReference type="ARBA" id="ARBA00005695"/>
    </source>
</evidence>
<evidence type="ECO:0000313" key="8">
    <source>
        <dbReference type="Proteomes" id="UP000291213"/>
    </source>
</evidence>
<evidence type="ECO:0000259" key="6">
    <source>
        <dbReference type="Pfam" id="PF00496"/>
    </source>
</evidence>
<dbReference type="InterPro" id="IPR039424">
    <property type="entry name" value="SBP_5"/>
</dbReference>
<dbReference type="GO" id="GO:0015833">
    <property type="term" value="P:peptide transport"/>
    <property type="evidence" value="ECO:0007669"/>
    <property type="project" value="TreeGrafter"/>
</dbReference>
<dbReference type="GO" id="GO:1904680">
    <property type="term" value="F:peptide transmembrane transporter activity"/>
    <property type="evidence" value="ECO:0007669"/>
    <property type="project" value="TreeGrafter"/>
</dbReference>
<proteinExistence type="inferred from homology"/>